<sequence length="409" mass="45891">MKGTSKTQPASQIFKNHNIINSHNDALAFHFYYDRSLMYKKVSNAGLTFLIAVNMKNDQVPISATHHFINEIRMKKVVGSYRIAHATVTFVRRLIATRKWNNVDGLIAMLQAECRLLSECLPNQLIVPNMIKRILKMIRDEVLRQPNTVEREQHLNESLQKLWIGDTGDQELATSREWKTSIVENVGELLAELETCGDNIAAQAEQHVRAGDTVVTIGWSKTVEAFLRAAACRQRFRLLVVECAPRNTGRLLVEALKNCKNIHCRLIADAAAFSTMPQASKVIIGTEQVLANGSLRAIAGTYSLCLSAHHFRVPVIVCSPFYKLTPLFLSEDDQERFNELRSPMELVPFSNAITIGRLQIYNPAYDLVPPDLITLLITNVSGNAPSYIYRLINELYHAKDTSFAAAGLS</sequence>
<dbReference type="GO" id="GO:0005085">
    <property type="term" value="F:guanyl-nucleotide exchange factor activity"/>
    <property type="evidence" value="ECO:0007669"/>
    <property type="project" value="TreeGrafter"/>
</dbReference>
<evidence type="ECO:0000256" key="1">
    <source>
        <dbReference type="ARBA" id="ARBA00004514"/>
    </source>
</evidence>
<dbReference type="AlphaFoldDB" id="A0A0V1FH16"/>
<evidence type="ECO:0000256" key="8">
    <source>
        <dbReference type="ARBA" id="ARBA00046432"/>
    </source>
</evidence>
<dbReference type="GO" id="GO:0005851">
    <property type="term" value="C:eukaryotic translation initiation factor 2B complex"/>
    <property type="evidence" value="ECO:0007669"/>
    <property type="project" value="TreeGrafter"/>
</dbReference>
<keyword evidence="4 10" id="KW-0396">Initiation factor</keyword>
<dbReference type="SUPFAM" id="SSF100950">
    <property type="entry name" value="NagB/RpiA/CoA transferase-like"/>
    <property type="match status" value="1"/>
</dbReference>
<keyword evidence="3" id="KW-0963">Cytoplasm</keyword>
<proteinExistence type="inferred from homology"/>
<dbReference type="Gene3D" id="3.40.50.10470">
    <property type="entry name" value="Translation initiation factor eif-2b, domain 2"/>
    <property type="match status" value="1"/>
</dbReference>
<dbReference type="OrthoDB" id="269919at2759"/>
<dbReference type="InterPro" id="IPR042529">
    <property type="entry name" value="IF_2B-like_C"/>
</dbReference>
<evidence type="ECO:0000256" key="6">
    <source>
        <dbReference type="ARBA" id="ARBA00044122"/>
    </source>
</evidence>
<dbReference type="PANTHER" id="PTHR45859:SF1">
    <property type="entry name" value="TRANSLATION INITIATION FACTOR EIF-2B SUBUNIT BETA"/>
    <property type="match status" value="1"/>
</dbReference>
<dbReference type="InterPro" id="IPR000649">
    <property type="entry name" value="IF-2B-related"/>
</dbReference>
<organism evidence="10 11">
    <name type="scientific">Trichinella pseudospiralis</name>
    <name type="common">Parasitic roundworm</name>
    <dbReference type="NCBI Taxonomy" id="6337"/>
    <lineage>
        <taxon>Eukaryota</taxon>
        <taxon>Metazoa</taxon>
        <taxon>Ecdysozoa</taxon>
        <taxon>Nematoda</taxon>
        <taxon>Enoplea</taxon>
        <taxon>Dorylaimia</taxon>
        <taxon>Trichinellida</taxon>
        <taxon>Trichinellidae</taxon>
        <taxon>Trichinella</taxon>
    </lineage>
</organism>
<evidence type="ECO:0000256" key="9">
    <source>
        <dbReference type="RuleBase" id="RU003814"/>
    </source>
</evidence>
<evidence type="ECO:0000313" key="10">
    <source>
        <dbReference type="EMBL" id="KRY85336.1"/>
    </source>
</evidence>
<keyword evidence="11" id="KW-1185">Reference proteome</keyword>
<comment type="similarity">
    <text evidence="2 9">Belongs to the eIF-2B alpha/beta/delta subunits family.</text>
</comment>
<reference evidence="10 11" key="1">
    <citation type="submission" date="2015-01" db="EMBL/GenBank/DDBJ databases">
        <title>Evolution of Trichinella species and genotypes.</title>
        <authorList>
            <person name="Korhonen P.K."/>
            <person name="Edoardo P."/>
            <person name="Giuseppe L.R."/>
            <person name="Gasser R.B."/>
        </authorList>
    </citation>
    <scope>NUCLEOTIDE SEQUENCE [LARGE SCALE GENOMIC DNA]</scope>
    <source>
        <strain evidence="10">ISS470</strain>
    </source>
</reference>
<evidence type="ECO:0000256" key="7">
    <source>
        <dbReference type="ARBA" id="ARBA00044228"/>
    </source>
</evidence>
<evidence type="ECO:0000256" key="4">
    <source>
        <dbReference type="ARBA" id="ARBA00022540"/>
    </source>
</evidence>
<dbReference type="InterPro" id="IPR051855">
    <property type="entry name" value="eIF2B_beta_subunit"/>
</dbReference>
<dbReference type="EMBL" id="JYDT01000093">
    <property type="protein sequence ID" value="KRY85336.1"/>
    <property type="molecule type" value="Genomic_DNA"/>
</dbReference>
<dbReference type="GO" id="GO:0003743">
    <property type="term" value="F:translation initiation factor activity"/>
    <property type="evidence" value="ECO:0007669"/>
    <property type="project" value="UniProtKB-KW"/>
</dbReference>
<gene>
    <name evidence="10" type="primary">Eif2b2</name>
    <name evidence="10" type="ORF">T4D_11092</name>
</gene>
<keyword evidence="5" id="KW-0648">Protein biosynthesis</keyword>
<evidence type="ECO:0000313" key="11">
    <source>
        <dbReference type="Proteomes" id="UP000054995"/>
    </source>
</evidence>
<evidence type="ECO:0000256" key="2">
    <source>
        <dbReference type="ARBA" id="ARBA00007251"/>
    </source>
</evidence>
<comment type="subunit">
    <text evidence="8">Component of the translation initiation factor 2B (eIF2B) complex which is a heterodecamer of two sets of five different subunits: alpha, beta, gamma, delta and epsilon. Subunits alpha, beta and delta comprise a regulatory subcomplex and subunits epsilon and gamma comprise a catalytic subcomplex. Within the complex, the hexameric regulatory complex resides at the center, with the two heterodimeric catalytic subcomplexes bound on opposite sides.</text>
</comment>
<accession>A0A0V1FH16</accession>
<dbReference type="InterPro" id="IPR037171">
    <property type="entry name" value="NagB/RpiA_transferase-like"/>
</dbReference>
<dbReference type="Pfam" id="PF01008">
    <property type="entry name" value="IF-2B"/>
    <property type="match status" value="1"/>
</dbReference>
<name>A0A0V1FH16_TRIPS</name>
<evidence type="ECO:0000256" key="3">
    <source>
        <dbReference type="ARBA" id="ARBA00022490"/>
    </source>
</evidence>
<comment type="caution">
    <text evidence="10">The sequence shown here is derived from an EMBL/GenBank/DDBJ whole genome shotgun (WGS) entry which is preliminary data.</text>
</comment>
<dbReference type="GO" id="GO:0005829">
    <property type="term" value="C:cytosol"/>
    <property type="evidence" value="ECO:0007669"/>
    <property type="project" value="UniProtKB-SubCell"/>
</dbReference>
<evidence type="ECO:0000256" key="5">
    <source>
        <dbReference type="ARBA" id="ARBA00022917"/>
    </source>
</evidence>
<dbReference type="Proteomes" id="UP000054995">
    <property type="component" value="Unassembled WGS sequence"/>
</dbReference>
<comment type="subcellular location">
    <subcellularLocation>
        <location evidence="1">Cytoplasm</location>
        <location evidence="1">Cytosol</location>
    </subcellularLocation>
</comment>
<protein>
    <recommendedName>
        <fullName evidence="6">Translation initiation factor eIF2B subunit beta</fullName>
    </recommendedName>
    <alternativeName>
        <fullName evidence="7">eIF2B GDP-GTP exchange factor subunit beta</fullName>
    </alternativeName>
</protein>
<dbReference type="PANTHER" id="PTHR45859">
    <property type="entry name" value="TRANSLATION INITIATION FACTOR EIF-2B SUBUNIT BETA"/>
    <property type="match status" value="1"/>
</dbReference>